<proteinExistence type="predicted"/>
<dbReference type="Gene3D" id="3.90.25.10">
    <property type="entry name" value="UDP-galactose 4-epimerase, domain 1"/>
    <property type="match status" value="1"/>
</dbReference>
<dbReference type="Gene3D" id="3.40.50.720">
    <property type="entry name" value="NAD(P)-binding Rossmann-like Domain"/>
    <property type="match status" value="1"/>
</dbReference>
<evidence type="ECO:0000313" key="3">
    <source>
        <dbReference type="Proteomes" id="UP001370348"/>
    </source>
</evidence>
<sequence>MNDTRTMAVFGATGKVGGRAVAKLRARGLRVRAVLRDASKGDAFWQGGCEVALADLYDAGAVARALAGADGALFVCPLRLDAPDVAADAQRIIEATAQAIEAARPRHVVAISDYGAHVPEGTGITMIFRRLEARLGPLPVATTFVRSAEHMQNWKRHLHAARARGVLPSLHHPLTKLYPTVSAFDVGDVAADLLAAGAREGAAGEGEGAAPGNPRVVHVEGPQRYSSLDLERAMEAVLGRPVRAQAIPREGWASALAAGGLAESYAGLVMQLFDAHNAGRIDAEPGAADVRRGTTELSKALGDLLRADA</sequence>
<dbReference type="RefSeq" id="WP_394821229.1">
    <property type="nucleotide sequence ID" value="NZ_CP089984.1"/>
</dbReference>
<dbReference type="PANTHER" id="PTHR43162">
    <property type="match status" value="1"/>
</dbReference>
<organism evidence="2 3">
    <name type="scientific">Pendulispora albinea</name>
    <dbReference type="NCBI Taxonomy" id="2741071"/>
    <lineage>
        <taxon>Bacteria</taxon>
        <taxon>Pseudomonadati</taxon>
        <taxon>Myxococcota</taxon>
        <taxon>Myxococcia</taxon>
        <taxon>Myxococcales</taxon>
        <taxon>Sorangiineae</taxon>
        <taxon>Pendulisporaceae</taxon>
        <taxon>Pendulispora</taxon>
    </lineage>
</organism>
<keyword evidence="3" id="KW-1185">Reference proteome</keyword>
<dbReference type="EMBL" id="CP089984">
    <property type="protein sequence ID" value="WXB11609.1"/>
    <property type="molecule type" value="Genomic_DNA"/>
</dbReference>
<dbReference type="Proteomes" id="UP001370348">
    <property type="component" value="Chromosome"/>
</dbReference>
<protein>
    <submittedName>
        <fullName evidence="2">NAD(P)H-binding protein</fullName>
    </submittedName>
</protein>
<evidence type="ECO:0000313" key="2">
    <source>
        <dbReference type="EMBL" id="WXB11609.1"/>
    </source>
</evidence>
<dbReference type="Pfam" id="PF13460">
    <property type="entry name" value="NAD_binding_10"/>
    <property type="match status" value="1"/>
</dbReference>
<dbReference type="InterPro" id="IPR016040">
    <property type="entry name" value="NAD(P)-bd_dom"/>
</dbReference>
<dbReference type="PANTHER" id="PTHR43162:SF1">
    <property type="entry name" value="PRESTALK A DIFFERENTIATION PROTEIN A"/>
    <property type="match status" value="1"/>
</dbReference>
<name>A0ABZ2LPS5_9BACT</name>
<feature type="domain" description="NAD(P)-binding" evidence="1">
    <location>
        <begin position="11"/>
        <end position="119"/>
    </location>
</feature>
<dbReference type="SUPFAM" id="SSF51735">
    <property type="entry name" value="NAD(P)-binding Rossmann-fold domains"/>
    <property type="match status" value="1"/>
</dbReference>
<dbReference type="InterPro" id="IPR051604">
    <property type="entry name" value="Ergot_Alk_Oxidoreductase"/>
</dbReference>
<evidence type="ECO:0000259" key="1">
    <source>
        <dbReference type="Pfam" id="PF13460"/>
    </source>
</evidence>
<gene>
    <name evidence="2" type="ORF">LZC94_27570</name>
</gene>
<dbReference type="InterPro" id="IPR036291">
    <property type="entry name" value="NAD(P)-bd_dom_sf"/>
</dbReference>
<reference evidence="2 3" key="1">
    <citation type="submission" date="2021-12" db="EMBL/GenBank/DDBJ databases">
        <title>Discovery of the Pendulisporaceae a myxobacterial family with distinct sporulation behavior and unique specialized metabolism.</title>
        <authorList>
            <person name="Garcia R."/>
            <person name="Popoff A."/>
            <person name="Bader C.D."/>
            <person name="Loehr J."/>
            <person name="Walesch S."/>
            <person name="Walt C."/>
            <person name="Boldt J."/>
            <person name="Bunk B."/>
            <person name="Haeckl F.J.F.P.J."/>
            <person name="Gunesch A.P."/>
            <person name="Birkelbach J."/>
            <person name="Nuebel U."/>
            <person name="Pietschmann T."/>
            <person name="Bach T."/>
            <person name="Mueller R."/>
        </authorList>
    </citation>
    <scope>NUCLEOTIDE SEQUENCE [LARGE SCALE GENOMIC DNA]</scope>
    <source>
        <strain evidence="2 3">MSr11954</strain>
    </source>
</reference>
<accession>A0ABZ2LPS5</accession>